<reference evidence="3" key="1">
    <citation type="journal article" date="2019" name="Int. J. Syst. Evol. Microbiol.">
        <title>The Global Catalogue of Microorganisms (GCM) 10K type strain sequencing project: providing services to taxonomists for standard genome sequencing and annotation.</title>
        <authorList>
            <consortium name="The Broad Institute Genomics Platform"/>
            <consortium name="The Broad Institute Genome Sequencing Center for Infectious Disease"/>
            <person name="Wu L."/>
            <person name="Ma J."/>
        </authorList>
    </citation>
    <scope>NUCLEOTIDE SEQUENCE [LARGE SCALE GENOMIC DNA]</scope>
    <source>
        <strain evidence="3">KCTC 13528</strain>
    </source>
</reference>
<evidence type="ECO:0000256" key="1">
    <source>
        <dbReference type="SAM" id="Phobius"/>
    </source>
</evidence>
<protein>
    <submittedName>
        <fullName evidence="2">Uncharacterized protein</fullName>
    </submittedName>
</protein>
<evidence type="ECO:0000313" key="3">
    <source>
        <dbReference type="Proteomes" id="UP001597561"/>
    </source>
</evidence>
<comment type="caution">
    <text evidence="2">The sequence shown here is derived from an EMBL/GenBank/DDBJ whole genome shotgun (WGS) entry which is preliminary data.</text>
</comment>
<dbReference type="EMBL" id="JBHUPG010000019">
    <property type="protein sequence ID" value="MFD2912187.1"/>
    <property type="molecule type" value="Genomic_DNA"/>
</dbReference>
<organism evidence="2 3">
    <name type="scientific">Jeotgalibacillus terrae</name>
    <dbReference type="NCBI Taxonomy" id="587735"/>
    <lineage>
        <taxon>Bacteria</taxon>
        <taxon>Bacillati</taxon>
        <taxon>Bacillota</taxon>
        <taxon>Bacilli</taxon>
        <taxon>Bacillales</taxon>
        <taxon>Caryophanaceae</taxon>
        <taxon>Jeotgalibacillus</taxon>
    </lineage>
</organism>
<feature type="transmembrane region" description="Helical" evidence="1">
    <location>
        <begin position="31"/>
        <end position="50"/>
    </location>
</feature>
<keyword evidence="1" id="KW-1133">Transmembrane helix</keyword>
<keyword evidence="1" id="KW-0812">Transmembrane</keyword>
<sequence length="64" mass="7472">MARHIAVFIVVTLVLITVTIPGTIEEFNDSLFNQIYYSFMIVAAGVYYILFTWKIRQLRRDDKG</sequence>
<proteinExistence type="predicted"/>
<name>A0ABW5ZH88_9BACL</name>
<keyword evidence="3" id="KW-1185">Reference proteome</keyword>
<keyword evidence="1" id="KW-0472">Membrane</keyword>
<gene>
    <name evidence="2" type="ORF">ACFS5P_09900</name>
</gene>
<dbReference type="RefSeq" id="WP_204728753.1">
    <property type="nucleotide sequence ID" value="NZ_JAFBDK010000005.1"/>
</dbReference>
<evidence type="ECO:0000313" key="2">
    <source>
        <dbReference type="EMBL" id="MFD2912187.1"/>
    </source>
</evidence>
<accession>A0ABW5ZH88</accession>
<dbReference type="Proteomes" id="UP001597561">
    <property type="component" value="Unassembled WGS sequence"/>
</dbReference>